<dbReference type="Ensembl" id="ENSAPLT00020015872.1">
    <property type="protein sequence ID" value="ENSAPLP00020014739.1"/>
    <property type="gene ID" value="ENSAPLG00020010688.1"/>
</dbReference>
<sequence>MGSFSSRRVPTVARSPSEAERAGLPGAGGAGGGAQCAGETLSTFGVSHGSVSSPGHGGCKLCPPSWQLSGDHKCYYFSENRNDWNTSLENCKALEASLTSIDSLEELVRTGHEPQHRLWCGKCVGLEQNPISPPNFTHCQSQEKMPWGKHQPGLGSAFCHTEKYWICSRPNNYVLWRQKISPE</sequence>
<dbReference type="SUPFAM" id="SSF56436">
    <property type="entry name" value="C-type lectin-like"/>
    <property type="match status" value="1"/>
</dbReference>
<dbReference type="PANTHER" id="PTHR46746">
    <property type="entry name" value="KILLER CELL LECTIN-LIKE RECEPTOR SUBFAMILY F MEMBER 2"/>
    <property type="match status" value="1"/>
</dbReference>
<organism evidence="4 5">
    <name type="scientific">Anas platyrhynchos</name>
    <name type="common">Mallard</name>
    <name type="synonym">Anas boschas</name>
    <dbReference type="NCBI Taxonomy" id="8839"/>
    <lineage>
        <taxon>Eukaryota</taxon>
        <taxon>Metazoa</taxon>
        <taxon>Chordata</taxon>
        <taxon>Craniata</taxon>
        <taxon>Vertebrata</taxon>
        <taxon>Euteleostomi</taxon>
        <taxon>Archelosauria</taxon>
        <taxon>Archosauria</taxon>
        <taxon>Dinosauria</taxon>
        <taxon>Saurischia</taxon>
        <taxon>Theropoda</taxon>
        <taxon>Coelurosauria</taxon>
        <taxon>Aves</taxon>
        <taxon>Neognathae</taxon>
        <taxon>Galloanserae</taxon>
        <taxon>Anseriformes</taxon>
        <taxon>Anatidae</taxon>
        <taxon>Anatinae</taxon>
        <taxon>Anas</taxon>
    </lineage>
</organism>
<dbReference type="Gene3D" id="3.10.100.10">
    <property type="entry name" value="Mannose-Binding Protein A, subunit A"/>
    <property type="match status" value="1"/>
</dbReference>
<evidence type="ECO:0000256" key="1">
    <source>
        <dbReference type="ARBA" id="ARBA00022734"/>
    </source>
</evidence>
<evidence type="ECO:0000256" key="3">
    <source>
        <dbReference type="SAM" id="MobiDB-lite"/>
    </source>
</evidence>
<proteinExistence type="predicted"/>
<keyword evidence="1" id="KW-0430">Lectin</keyword>
<dbReference type="AlphaFoldDB" id="A0A8B9T2E2"/>
<reference evidence="4" key="1">
    <citation type="submission" date="2019-08" db="EMBL/GenBank/DDBJ databases">
        <title>Three high-quality genomes provides insights into domestication of ducks.</title>
        <authorList>
            <person name="Hou Z.C."/>
            <person name="Zhu F."/>
            <person name="Yin Z.T."/>
            <person name="Zhang F."/>
        </authorList>
    </citation>
    <scope>NUCLEOTIDE SEQUENCE [LARGE SCALE GENOMIC DNA]</scope>
</reference>
<dbReference type="InterPro" id="IPR016187">
    <property type="entry name" value="CTDL_fold"/>
</dbReference>
<reference evidence="4" key="2">
    <citation type="submission" date="2025-08" db="UniProtKB">
        <authorList>
            <consortium name="Ensembl"/>
        </authorList>
    </citation>
    <scope>IDENTIFICATION</scope>
</reference>
<dbReference type="InterPro" id="IPR016186">
    <property type="entry name" value="C-type_lectin-like/link_sf"/>
</dbReference>
<evidence type="ECO:0000313" key="5">
    <source>
        <dbReference type="Proteomes" id="UP000694400"/>
    </source>
</evidence>
<evidence type="ECO:0000313" key="4">
    <source>
        <dbReference type="Ensembl" id="ENSAPLP00020014739.1"/>
    </source>
</evidence>
<dbReference type="InterPro" id="IPR051379">
    <property type="entry name" value="C-type_Lectin_Receptor_IMM"/>
</dbReference>
<evidence type="ECO:0008006" key="6">
    <source>
        <dbReference type="Google" id="ProtNLM"/>
    </source>
</evidence>
<dbReference type="PANTHER" id="PTHR46746:SF9">
    <property type="entry name" value="CD209 ANTIGEN-LIKE PROTEIN C-LIKE"/>
    <property type="match status" value="1"/>
</dbReference>
<dbReference type="Proteomes" id="UP000694400">
    <property type="component" value="Chromosome 30"/>
</dbReference>
<accession>A0A8B9T2E2</accession>
<feature type="region of interest" description="Disordered" evidence="3">
    <location>
        <begin position="1"/>
        <end position="32"/>
    </location>
</feature>
<name>A0A8B9T2E2_ANAPL</name>
<reference evidence="4" key="3">
    <citation type="submission" date="2025-09" db="UniProtKB">
        <authorList>
            <consortium name="Ensembl"/>
        </authorList>
    </citation>
    <scope>IDENTIFICATION</scope>
</reference>
<dbReference type="GO" id="GO:0030246">
    <property type="term" value="F:carbohydrate binding"/>
    <property type="evidence" value="ECO:0007669"/>
    <property type="project" value="UniProtKB-KW"/>
</dbReference>
<keyword evidence="2" id="KW-1015">Disulfide bond</keyword>
<protein>
    <recommendedName>
        <fullName evidence="6">C-type lectin domain-containing protein</fullName>
    </recommendedName>
</protein>
<evidence type="ECO:0000256" key="2">
    <source>
        <dbReference type="ARBA" id="ARBA00023157"/>
    </source>
</evidence>